<feature type="domain" description="Glycine cleavage system P-protein N-terminal" evidence="12">
    <location>
        <begin position="28"/>
        <end position="453"/>
    </location>
</feature>
<evidence type="ECO:0000259" key="11">
    <source>
        <dbReference type="Pfam" id="PF00266"/>
    </source>
</evidence>
<feature type="domain" description="Glycine dehydrogenase C-terminal" evidence="13">
    <location>
        <begin position="807"/>
        <end position="928"/>
    </location>
</feature>
<feature type="region of interest" description="Disordered" evidence="10">
    <location>
        <begin position="1"/>
        <end position="32"/>
    </location>
</feature>
<evidence type="ECO:0000256" key="5">
    <source>
        <dbReference type="ARBA" id="ARBA00023002"/>
    </source>
</evidence>
<gene>
    <name evidence="8 14" type="primary">gcvP</name>
    <name evidence="14" type="ORF">PCC6912_21820</name>
</gene>
<dbReference type="GO" id="GO:0005960">
    <property type="term" value="C:glycine cleavage complex"/>
    <property type="evidence" value="ECO:0007669"/>
    <property type="project" value="TreeGrafter"/>
</dbReference>
<reference evidence="14 15" key="1">
    <citation type="journal article" date="2019" name="Genome Biol. Evol.">
        <title>Day and night: Metabolic profiles and evolutionary relationships of six axenic non-marine cyanobacteria.</title>
        <authorList>
            <person name="Will S.E."/>
            <person name="Henke P."/>
            <person name="Boedeker C."/>
            <person name="Huang S."/>
            <person name="Brinkmann H."/>
            <person name="Rohde M."/>
            <person name="Jarek M."/>
            <person name="Friedl T."/>
            <person name="Seufert S."/>
            <person name="Schumacher M."/>
            <person name="Overmann J."/>
            <person name="Neumann-Schaal M."/>
            <person name="Petersen J."/>
        </authorList>
    </citation>
    <scope>NUCLEOTIDE SEQUENCE [LARGE SCALE GENOMIC DNA]</scope>
    <source>
        <strain evidence="14 15">PCC 6912</strain>
    </source>
</reference>
<dbReference type="Proteomes" id="UP000268857">
    <property type="component" value="Unassembled WGS sequence"/>
</dbReference>
<dbReference type="GO" id="GO:0019464">
    <property type="term" value="P:glycine decarboxylation via glycine cleavage system"/>
    <property type="evidence" value="ECO:0007669"/>
    <property type="project" value="UniProtKB-UniRule"/>
</dbReference>
<dbReference type="NCBIfam" id="NF003346">
    <property type="entry name" value="PRK04366.1"/>
    <property type="match status" value="1"/>
</dbReference>
<evidence type="ECO:0000313" key="15">
    <source>
        <dbReference type="Proteomes" id="UP000268857"/>
    </source>
</evidence>
<evidence type="ECO:0000256" key="4">
    <source>
        <dbReference type="ARBA" id="ARBA00022898"/>
    </source>
</evidence>
<dbReference type="Gene3D" id="3.40.640.10">
    <property type="entry name" value="Type I PLP-dependent aspartate aminotransferase-like (Major domain)"/>
    <property type="match status" value="2"/>
</dbReference>
<dbReference type="GO" id="GO:0016594">
    <property type="term" value="F:glycine binding"/>
    <property type="evidence" value="ECO:0007669"/>
    <property type="project" value="TreeGrafter"/>
</dbReference>
<evidence type="ECO:0000256" key="9">
    <source>
        <dbReference type="PIRSR" id="PIRSR603437-50"/>
    </source>
</evidence>
<dbReference type="STRING" id="211165.GCA_000317285_04722"/>
<keyword evidence="4 8" id="KW-0663">Pyridoxal phosphate</keyword>
<evidence type="ECO:0000256" key="7">
    <source>
        <dbReference type="ARBA" id="ARBA00049026"/>
    </source>
</evidence>
<dbReference type="NCBIfam" id="TIGR00461">
    <property type="entry name" value="gcvP"/>
    <property type="match status" value="1"/>
</dbReference>
<dbReference type="Pfam" id="PF02347">
    <property type="entry name" value="GDC-P"/>
    <property type="match status" value="1"/>
</dbReference>
<comment type="function">
    <text evidence="2 8">The glycine cleavage system catalyzes the degradation of glycine. The P protein binds the alpha-amino group of glycine through its pyridoxal phosphate cofactor; CO(2) is released and the remaining methylamine moiety is then transferred to the lipoamide cofactor of the H protein.</text>
</comment>
<dbReference type="EMBL" id="RSCJ01000007">
    <property type="protein sequence ID" value="RUR83349.1"/>
    <property type="molecule type" value="Genomic_DNA"/>
</dbReference>
<feature type="modified residue" description="N6-(pyridoxal phosphate)lysine" evidence="8 9">
    <location>
        <position position="716"/>
    </location>
</feature>
<proteinExistence type="inferred from homology"/>
<dbReference type="InterPro" id="IPR020581">
    <property type="entry name" value="GDC_P"/>
</dbReference>
<dbReference type="SUPFAM" id="SSF53383">
    <property type="entry name" value="PLP-dependent transferases"/>
    <property type="match status" value="2"/>
</dbReference>
<dbReference type="FunFam" id="3.40.640.10:FF:000005">
    <property type="entry name" value="Glycine dehydrogenase (decarboxylating), mitochondrial"/>
    <property type="match status" value="1"/>
</dbReference>
<dbReference type="InterPro" id="IPR003437">
    <property type="entry name" value="GcvP"/>
</dbReference>
<accession>A0A3S1FPV3</accession>
<keyword evidence="15" id="KW-1185">Reference proteome</keyword>
<comment type="similarity">
    <text evidence="3 8">Belongs to the GcvP family.</text>
</comment>
<protein>
    <recommendedName>
        <fullName evidence="8">Glycine dehydrogenase (decarboxylating)</fullName>
        <ecNumber evidence="8">1.4.4.2</ecNumber>
    </recommendedName>
    <alternativeName>
        <fullName evidence="8">Glycine cleavage system P-protein</fullName>
    </alternativeName>
    <alternativeName>
        <fullName evidence="8">Glycine decarboxylase</fullName>
    </alternativeName>
    <alternativeName>
        <fullName evidence="8">Glycine dehydrogenase (aminomethyl-transferring)</fullName>
    </alternativeName>
</protein>
<dbReference type="Gene3D" id="3.90.1150.10">
    <property type="entry name" value="Aspartate Aminotransferase, domain 1"/>
    <property type="match status" value="2"/>
</dbReference>
<dbReference type="EC" id="1.4.4.2" evidence="8"/>
<dbReference type="RefSeq" id="WP_016874717.1">
    <property type="nucleotide sequence ID" value="NZ_AJLN01000116.1"/>
</dbReference>
<dbReference type="GO" id="GO:0005829">
    <property type="term" value="C:cytosol"/>
    <property type="evidence" value="ECO:0007669"/>
    <property type="project" value="TreeGrafter"/>
</dbReference>
<dbReference type="GO" id="GO:0004375">
    <property type="term" value="F:glycine dehydrogenase (decarboxylating) activity"/>
    <property type="evidence" value="ECO:0007669"/>
    <property type="project" value="UniProtKB-EC"/>
</dbReference>
<dbReference type="PANTHER" id="PTHR11773:SF1">
    <property type="entry name" value="GLYCINE DEHYDROGENASE (DECARBOXYLATING), MITOCHONDRIAL"/>
    <property type="match status" value="1"/>
</dbReference>
<dbReference type="InterPro" id="IPR049315">
    <property type="entry name" value="GDC-P_N"/>
</dbReference>
<dbReference type="FunFam" id="3.90.1150.10:FF:000025">
    <property type="entry name" value="Glycine cleavage system P protein"/>
    <property type="match status" value="1"/>
</dbReference>
<dbReference type="HAMAP" id="MF_00711">
    <property type="entry name" value="GcvP"/>
    <property type="match status" value="1"/>
</dbReference>
<dbReference type="InterPro" id="IPR015424">
    <property type="entry name" value="PyrdxlP-dep_Trfase"/>
</dbReference>
<keyword evidence="5 8" id="KW-0560">Oxidoreductase</keyword>
<evidence type="ECO:0000256" key="1">
    <source>
        <dbReference type="ARBA" id="ARBA00001933"/>
    </source>
</evidence>
<dbReference type="InterPro" id="IPR015422">
    <property type="entry name" value="PyrdxlP-dep_Trfase_small"/>
</dbReference>
<feature type="compositionally biased region" description="Basic and acidic residues" evidence="10">
    <location>
        <begin position="10"/>
        <end position="28"/>
    </location>
</feature>
<dbReference type="FunFam" id="3.90.1150.10:FF:000007">
    <property type="entry name" value="Glycine dehydrogenase (decarboxylating), mitochondrial"/>
    <property type="match status" value="1"/>
</dbReference>
<comment type="caution">
    <text evidence="14">The sequence shown here is derived from an EMBL/GenBank/DDBJ whole genome shotgun (WGS) entry which is preliminary data.</text>
</comment>
<evidence type="ECO:0000256" key="6">
    <source>
        <dbReference type="ARBA" id="ARBA00046415"/>
    </source>
</evidence>
<dbReference type="Pfam" id="PF21478">
    <property type="entry name" value="GcvP2_C"/>
    <property type="match status" value="1"/>
</dbReference>
<dbReference type="Pfam" id="PF00266">
    <property type="entry name" value="Aminotran_5"/>
    <property type="match status" value="1"/>
</dbReference>
<comment type="subunit">
    <text evidence="6">Homodimer. The glycine cleavage system is composed of four proteins: P, T, L and H.</text>
</comment>
<dbReference type="GO" id="GO:0030170">
    <property type="term" value="F:pyridoxal phosphate binding"/>
    <property type="evidence" value="ECO:0007669"/>
    <property type="project" value="TreeGrafter"/>
</dbReference>
<evidence type="ECO:0000256" key="3">
    <source>
        <dbReference type="ARBA" id="ARBA00010756"/>
    </source>
</evidence>
<evidence type="ECO:0000256" key="8">
    <source>
        <dbReference type="HAMAP-Rule" id="MF_00711"/>
    </source>
</evidence>
<dbReference type="OrthoDB" id="9801272at2"/>
<sequence>MVASTPRPQSGDRKTPGEDNKKSSDFQQRHIGPNGDEIQQMLAEMGFSSLDTLIEQTVPQSIRLSRRLNLPAALSEYAALAKLKEIALKNRIFRSFIGMGYYDSITPPVIGRNILENPGWYTAYTPYQPEIAQGRLEALLNFQTMIIDLTGLEIANASLLDEATAAAEAMSMSYGFCKNKSNTYFVSQDCHPQTIDVLQTRAKPLGINIIIGDHQTFDFSEPIFGAIVQYPASDGTIYDYRAFVEKAHAVGALVTVAADPLSLTLLTPPGEFGADIAVGSTQRFGIPLGYGGPHAAYFATKEEYKRQVPGRIVGVSKDAQGKPALRLALQTREQHIRREKATSNICTAQVLLAVMASMYAVYHGPNGLKTIAENIHKLTVILAEGLKILGYKISSEYFFDTLRVELGRGSLKDILAACEQKKINLRIFDEAAVGISLDETTTIADVKDLLAIFAGKDELPFSLEELSPNPLCAHLSRTSSYLTHPIFNRYHSETELLRYLHRLETKDLSLTTSMIPLGSCTMKLNATAEMIPVSWAEFAKIHPFAPLSQTQGYQILFQQLEEWLAEITGFAGISLQPNAGSQGEYAGLLVIRQYHESRGERHRKVCLIPTSAHGTNPASAVMCGMKVVAVACDDQGNIDLEDLKAKAQKHSKELAALMVTYPSTHGVFEEQIQEICAVVHAHGGQVYMDGANMNAQVGLCRPGDIGADVCHLNLHKTFCIPHGGGGPGMGPIGVAKHLVPFVPGNPVIGTGDWGLGTRKEEVPNPQSLIPSTQHIGAVSAAPWGSASILVISWMYIAMMGATGLTEATKVAILNANYIAKRLETYYPVLYKGKNGFVAHECILDLRSLKKSAGIEIDDVAKRLMDYGFHAPTVSWPVAGTIMVEPTESESKEELDRFCDAMIAIRQEIAEIESGKADIQDNVLKNAPHTAESLIVDEWNHPYSRQQAAYPASWTREHKFWPAVGRIDAAFGDRNFVCSCLPMEAYSQ</sequence>
<comment type="cofactor">
    <cofactor evidence="1 8 9">
        <name>pyridoxal 5'-phosphate</name>
        <dbReference type="ChEBI" id="CHEBI:597326"/>
    </cofactor>
</comment>
<evidence type="ECO:0000259" key="13">
    <source>
        <dbReference type="Pfam" id="PF21478"/>
    </source>
</evidence>
<evidence type="ECO:0000313" key="14">
    <source>
        <dbReference type="EMBL" id="RUR83349.1"/>
    </source>
</evidence>
<organism evidence="14 15">
    <name type="scientific">Chlorogloeopsis fritschii PCC 6912</name>
    <dbReference type="NCBI Taxonomy" id="211165"/>
    <lineage>
        <taxon>Bacteria</taxon>
        <taxon>Bacillati</taxon>
        <taxon>Cyanobacteriota</taxon>
        <taxon>Cyanophyceae</taxon>
        <taxon>Nostocales</taxon>
        <taxon>Chlorogloeopsidaceae</taxon>
        <taxon>Chlorogloeopsis</taxon>
    </lineage>
</organism>
<dbReference type="PANTHER" id="PTHR11773">
    <property type="entry name" value="GLYCINE DEHYDROGENASE, DECARBOXYLATING"/>
    <property type="match status" value="1"/>
</dbReference>
<dbReference type="CDD" id="cd00613">
    <property type="entry name" value="GDC-P"/>
    <property type="match status" value="2"/>
</dbReference>
<dbReference type="FunFam" id="3.40.640.10:FF:000007">
    <property type="entry name" value="glycine dehydrogenase (Decarboxylating), mitochondrial"/>
    <property type="match status" value="1"/>
</dbReference>
<evidence type="ECO:0000256" key="2">
    <source>
        <dbReference type="ARBA" id="ARBA00003788"/>
    </source>
</evidence>
<dbReference type="InterPro" id="IPR015421">
    <property type="entry name" value="PyrdxlP-dep_Trfase_major"/>
</dbReference>
<comment type="catalytic activity">
    <reaction evidence="7 8">
        <text>N(6)-[(R)-lipoyl]-L-lysyl-[glycine-cleavage complex H protein] + glycine + H(+) = N(6)-[(R)-S(8)-aminomethyldihydrolipoyl]-L-lysyl-[glycine-cleavage complex H protein] + CO2</text>
        <dbReference type="Rhea" id="RHEA:24304"/>
        <dbReference type="Rhea" id="RHEA-COMP:10494"/>
        <dbReference type="Rhea" id="RHEA-COMP:10495"/>
        <dbReference type="ChEBI" id="CHEBI:15378"/>
        <dbReference type="ChEBI" id="CHEBI:16526"/>
        <dbReference type="ChEBI" id="CHEBI:57305"/>
        <dbReference type="ChEBI" id="CHEBI:83099"/>
        <dbReference type="ChEBI" id="CHEBI:83143"/>
        <dbReference type="EC" id="1.4.4.2"/>
    </reaction>
</comment>
<evidence type="ECO:0000259" key="12">
    <source>
        <dbReference type="Pfam" id="PF02347"/>
    </source>
</evidence>
<dbReference type="InterPro" id="IPR049316">
    <property type="entry name" value="GDC-P_C"/>
</dbReference>
<name>A0A3S1FPV3_CHLFR</name>
<dbReference type="AlphaFoldDB" id="A0A3S1FPV3"/>
<feature type="domain" description="Aminotransferase class V" evidence="11">
    <location>
        <begin position="589"/>
        <end position="723"/>
    </location>
</feature>
<evidence type="ECO:0000256" key="10">
    <source>
        <dbReference type="SAM" id="MobiDB-lite"/>
    </source>
</evidence>
<dbReference type="InterPro" id="IPR000192">
    <property type="entry name" value="Aminotrans_V_dom"/>
</dbReference>